<comment type="caution">
    <text evidence="2">The sequence shown here is derived from an EMBL/GenBank/DDBJ whole genome shotgun (WGS) entry which is preliminary data.</text>
</comment>
<organism evidence="2 3">
    <name type="scientific">Forsythia ovata</name>
    <dbReference type="NCBI Taxonomy" id="205694"/>
    <lineage>
        <taxon>Eukaryota</taxon>
        <taxon>Viridiplantae</taxon>
        <taxon>Streptophyta</taxon>
        <taxon>Embryophyta</taxon>
        <taxon>Tracheophyta</taxon>
        <taxon>Spermatophyta</taxon>
        <taxon>Magnoliopsida</taxon>
        <taxon>eudicotyledons</taxon>
        <taxon>Gunneridae</taxon>
        <taxon>Pentapetalae</taxon>
        <taxon>asterids</taxon>
        <taxon>lamiids</taxon>
        <taxon>Lamiales</taxon>
        <taxon>Oleaceae</taxon>
        <taxon>Forsythieae</taxon>
        <taxon>Forsythia</taxon>
    </lineage>
</organism>
<dbReference type="Proteomes" id="UP001604277">
    <property type="component" value="Unassembled WGS sequence"/>
</dbReference>
<name>A0ABD1WJP0_9LAMI</name>
<feature type="compositionally biased region" description="Polar residues" evidence="1">
    <location>
        <begin position="1"/>
        <end position="16"/>
    </location>
</feature>
<gene>
    <name evidence="2" type="ORF">Fot_11444</name>
</gene>
<proteinExistence type="predicted"/>
<dbReference type="AlphaFoldDB" id="A0ABD1WJP0"/>
<protein>
    <submittedName>
        <fullName evidence="2">Uncharacterized protein</fullName>
    </submittedName>
</protein>
<evidence type="ECO:0000313" key="2">
    <source>
        <dbReference type="EMBL" id="KAL2549914.1"/>
    </source>
</evidence>
<evidence type="ECO:0000313" key="3">
    <source>
        <dbReference type="Proteomes" id="UP001604277"/>
    </source>
</evidence>
<sequence>MSCSSNDSPKTQNISKETSEKVAQNYMLKKMKEPIVAKPRVDEWERVPKEWLRSHDSLQGVFDKRNGHEEYKSIDIHKSAHAELGSDLHLHENSCDPLDDKFYTDDVIKQVEDIIKSAEKSKHTETIEEALLGAQNRRTEIETKMGENMVATTNSERLGLDVGKGTGGWLVVKASTE</sequence>
<accession>A0ABD1WJP0</accession>
<reference evidence="3" key="1">
    <citation type="submission" date="2024-07" db="EMBL/GenBank/DDBJ databases">
        <title>Two chromosome-level genome assemblies of Korean endemic species Abeliophyllum distichum and Forsythia ovata (Oleaceae).</title>
        <authorList>
            <person name="Jang H."/>
        </authorList>
    </citation>
    <scope>NUCLEOTIDE SEQUENCE [LARGE SCALE GENOMIC DNA]</scope>
</reference>
<feature type="region of interest" description="Disordered" evidence="1">
    <location>
        <begin position="1"/>
        <end position="21"/>
    </location>
</feature>
<keyword evidence="3" id="KW-1185">Reference proteome</keyword>
<evidence type="ECO:0000256" key="1">
    <source>
        <dbReference type="SAM" id="MobiDB-lite"/>
    </source>
</evidence>
<dbReference type="EMBL" id="JBFOLJ010000003">
    <property type="protein sequence ID" value="KAL2549914.1"/>
    <property type="molecule type" value="Genomic_DNA"/>
</dbReference>